<protein>
    <recommendedName>
        <fullName evidence="2">Schlafen AlbA-2 domain-containing protein</fullName>
    </recommendedName>
</protein>
<dbReference type="PANTHER" id="PTHR30595">
    <property type="entry name" value="GLPR-RELATED TRANSCRIPTIONAL REPRESSOR"/>
    <property type="match status" value="1"/>
</dbReference>
<reference evidence="3 4" key="1">
    <citation type="submission" date="2024-03" db="EMBL/GenBank/DDBJ databases">
        <title>The Acrasis kona genome and developmental transcriptomes reveal deep origins of eukaryotic multicellular pathways.</title>
        <authorList>
            <person name="Sheikh S."/>
            <person name="Fu C.-J."/>
            <person name="Brown M.W."/>
            <person name="Baldauf S.L."/>
        </authorList>
    </citation>
    <scope>NUCLEOTIDE SEQUENCE [LARGE SCALE GENOMIC DNA]</scope>
    <source>
        <strain evidence="3 4">ATCC MYA-3509</strain>
    </source>
</reference>
<gene>
    <name evidence="3" type="ORF">AKO1_002465</name>
</gene>
<comment type="caution">
    <text evidence="3">The sequence shown here is derived from an EMBL/GenBank/DDBJ whole genome shotgun (WGS) entry which is preliminary data.</text>
</comment>
<evidence type="ECO:0000313" key="4">
    <source>
        <dbReference type="Proteomes" id="UP001431209"/>
    </source>
</evidence>
<evidence type="ECO:0000259" key="2">
    <source>
        <dbReference type="Pfam" id="PF04326"/>
    </source>
</evidence>
<dbReference type="Proteomes" id="UP001431209">
    <property type="component" value="Unassembled WGS sequence"/>
</dbReference>
<sequence length="452" mass="52353">MPLPQHKTLKKEDMVGFLLTCLNSGIGGRVLVSLSDNVDNFDNFMKQVDTSLKDSVSPSVPPHLYDVKKFSANQLYVEVSKTDVVYCTSHAFYPRSSQVEVIKYVETLLAVIKRDIRQNSIITRNFKLHDILNEEESKNLQFKTIQEEKHTGTTYSEEQIKKIADHASKYVCSFANHQGGQIIFGIQDKNRQVVGITFMSNADYVHERLDARWSQFDPPINQENITYQHQDLGQGKEVFIISVQPISGIQCTRKLQYSVFDGNDQPVIRYHEDWLNVWRRMEKCPQDHVQKKPEERCELTVEAIEQELRKHGSFLFFTHLKRLLNRDYKVTKVNLRGLLKSKPSLFEKGEGTELEQWKYNPRPQAPSQASSQAGKTNNKKTEKTAKANLTIDHVTKELANQKDFIAISDLRYLLNTKYEVGGKANLNRLLYDNQGKFEFRKKDKMTEWKLRA</sequence>
<proteinExistence type="predicted"/>
<accession>A0AAW2ZN64</accession>
<name>A0AAW2ZN64_9EUKA</name>
<dbReference type="EMBL" id="JAOPGA020001725">
    <property type="protein sequence ID" value="KAL0490854.1"/>
    <property type="molecule type" value="Genomic_DNA"/>
</dbReference>
<evidence type="ECO:0000313" key="3">
    <source>
        <dbReference type="EMBL" id="KAL0490854.1"/>
    </source>
</evidence>
<keyword evidence="4" id="KW-1185">Reference proteome</keyword>
<organism evidence="3 4">
    <name type="scientific">Acrasis kona</name>
    <dbReference type="NCBI Taxonomy" id="1008807"/>
    <lineage>
        <taxon>Eukaryota</taxon>
        <taxon>Discoba</taxon>
        <taxon>Heterolobosea</taxon>
        <taxon>Tetramitia</taxon>
        <taxon>Eutetramitia</taxon>
        <taxon>Acrasidae</taxon>
        <taxon>Acrasis</taxon>
    </lineage>
</organism>
<feature type="domain" description="Schlafen AlbA-2" evidence="2">
    <location>
        <begin position="136"/>
        <end position="250"/>
    </location>
</feature>
<dbReference type="InterPro" id="IPR038461">
    <property type="entry name" value="Schlafen_AlbA_2_dom_sf"/>
</dbReference>
<dbReference type="AlphaFoldDB" id="A0AAW2ZN64"/>
<dbReference type="Pfam" id="PF04326">
    <property type="entry name" value="SLFN_AlbA_2"/>
    <property type="match status" value="1"/>
</dbReference>
<dbReference type="PANTHER" id="PTHR30595:SF6">
    <property type="entry name" value="SCHLAFEN ALBA-2 DOMAIN-CONTAINING PROTEIN"/>
    <property type="match status" value="1"/>
</dbReference>
<dbReference type="InterPro" id="IPR007421">
    <property type="entry name" value="Schlafen_AlbA_2_dom"/>
</dbReference>
<feature type="region of interest" description="Disordered" evidence="1">
    <location>
        <begin position="359"/>
        <end position="384"/>
    </location>
</feature>
<dbReference type="Gene3D" id="3.30.950.30">
    <property type="entry name" value="Schlafen, AAA domain"/>
    <property type="match status" value="1"/>
</dbReference>
<evidence type="ECO:0000256" key="1">
    <source>
        <dbReference type="SAM" id="MobiDB-lite"/>
    </source>
</evidence>